<dbReference type="PANTHER" id="PTHR47529">
    <property type="entry name" value="PEPTIDYL-PROLYL CIS-TRANS ISOMERASE D"/>
    <property type="match status" value="1"/>
</dbReference>
<dbReference type="GO" id="GO:0005886">
    <property type="term" value="C:plasma membrane"/>
    <property type="evidence" value="ECO:0007669"/>
    <property type="project" value="UniProtKB-SubCell"/>
</dbReference>
<evidence type="ECO:0000256" key="3">
    <source>
        <dbReference type="ARBA" id="ARBA00023136"/>
    </source>
</evidence>
<dbReference type="Proteomes" id="UP000346198">
    <property type="component" value="Unassembled WGS sequence"/>
</dbReference>
<evidence type="ECO:0000313" key="6">
    <source>
        <dbReference type="Proteomes" id="UP000346198"/>
    </source>
</evidence>
<keyword evidence="3" id="KW-0472">Membrane</keyword>
<accession>A0A6C2UJU8</accession>
<evidence type="ECO:0008006" key="7">
    <source>
        <dbReference type="Google" id="ProtNLM"/>
    </source>
</evidence>
<sequence>MTMMISKFHKIIQSKIVWTAFAILISVAFVGVYTGSKTNRQQVTDQQAGAVAGKLFGEEVTRQEFGRAYRNVFVMYSMRFGRTINVTEEVDEIINRSAWQRIATLKKAAQLGLTVTPKQTVDMIRNQSIFQNQNTGQFDQNAYNAFVTGFLPRAGMDPKSFEVMFSENVLIEKAANLAAQGALVTEQEIVDLFHLYTDKLTVEYAALPHSLADTPDVNEEDAKNYYNANQEQFRMPEKAIVHYVQYPVTDYTNNVTIPEGMATSFYESNKQRYVKPAAPGEAAGAEPEYQPFEEVEASINKIIISELARRDAIAEADALVAQLSDESTTFEQAAAKVGRTIVDNTPAFGATDRVKGVDPTAPFARSAFTLEKDKTHYYSDPVAGRDTVYVISLVKKLDAFLPDVEVVMAEAMESAKIAASETAYVEKAEGLHEEIKAALAAGTSFEEALSKYNLTTTKTAAFDATTPLENEFGREIQGATISLDSGELADLISTPGDFLVAYVQEKVAGDEAATLPAMRDELTNGIRNEKSARLAAAWQEALLKEAGFEDLRAAESES</sequence>
<dbReference type="Pfam" id="PF13623">
    <property type="entry name" value="SurA_N_2"/>
    <property type="match status" value="1"/>
</dbReference>
<keyword evidence="6" id="KW-1185">Reference proteome</keyword>
<organism evidence="5 6">
    <name type="scientific">Pontiella sulfatireligans</name>
    <dbReference type="NCBI Taxonomy" id="2750658"/>
    <lineage>
        <taxon>Bacteria</taxon>
        <taxon>Pseudomonadati</taxon>
        <taxon>Kiritimatiellota</taxon>
        <taxon>Kiritimatiellia</taxon>
        <taxon>Kiritimatiellales</taxon>
        <taxon>Pontiellaceae</taxon>
        <taxon>Pontiella</taxon>
    </lineage>
</organism>
<dbReference type="EMBL" id="CAAHFH010000001">
    <property type="protein sequence ID" value="VGO20239.1"/>
    <property type="molecule type" value="Genomic_DNA"/>
</dbReference>
<dbReference type="InterPro" id="IPR046357">
    <property type="entry name" value="PPIase_dom_sf"/>
</dbReference>
<dbReference type="SUPFAM" id="SSF109998">
    <property type="entry name" value="Triger factor/SurA peptide-binding domain-like"/>
    <property type="match status" value="1"/>
</dbReference>
<gene>
    <name evidence="5" type="ORF">SCARR_02300</name>
</gene>
<evidence type="ECO:0000256" key="2">
    <source>
        <dbReference type="ARBA" id="ARBA00022475"/>
    </source>
</evidence>
<comment type="subcellular location">
    <subcellularLocation>
        <location evidence="1">Cell membrane</location>
    </subcellularLocation>
</comment>
<dbReference type="RefSeq" id="WP_136061675.1">
    <property type="nucleotide sequence ID" value="NZ_CAAHFH010000001.1"/>
</dbReference>
<keyword evidence="4" id="KW-0143">Chaperone</keyword>
<evidence type="ECO:0000313" key="5">
    <source>
        <dbReference type="EMBL" id="VGO20239.1"/>
    </source>
</evidence>
<evidence type="ECO:0000256" key="1">
    <source>
        <dbReference type="ARBA" id="ARBA00004236"/>
    </source>
</evidence>
<proteinExistence type="predicted"/>
<keyword evidence="2" id="KW-1003">Cell membrane</keyword>
<dbReference type="AlphaFoldDB" id="A0A6C2UJU8"/>
<dbReference type="PANTHER" id="PTHR47529:SF1">
    <property type="entry name" value="PERIPLASMIC CHAPERONE PPID"/>
    <property type="match status" value="1"/>
</dbReference>
<dbReference type="GO" id="GO:0003755">
    <property type="term" value="F:peptidyl-prolyl cis-trans isomerase activity"/>
    <property type="evidence" value="ECO:0007669"/>
    <property type="project" value="InterPro"/>
</dbReference>
<dbReference type="InterPro" id="IPR027304">
    <property type="entry name" value="Trigger_fact/SurA_dom_sf"/>
</dbReference>
<evidence type="ECO:0000256" key="4">
    <source>
        <dbReference type="ARBA" id="ARBA00023186"/>
    </source>
</evidence>
<name>A0A6C2UJU8_9BACT</name>
<reference evidence="5 6" key="1">
    <citation type="submission" date="2019-04" db="EMBL/GenBank/DDBJ databases">
        <authorList>
            <person name="Van Vliet M D."/>
        </authorList>
    </citation>
    <scope>NUCLEOTIDE SEQUENCE [LARGE SCALE GENOMIC DNA]</scope>
    <source>
        <strain evidence="5 6">F21</strain>
    </source>
</reference>
<protein>
    <recommendedName>
        <fullName evidence="7">Peptidyl-prolyl cis-trans isomerase D</fullName>
    </recommendedName>
</protein>
<dbReference type="Gene3D" id="3.10.50.40">
    <property type="match status" value="1"/>
</dbReference>
<dbReference type="InterPro" id="IPR052029">
    <property type="entry name" value="PpiD_chaperone"/>
</dbReference>